<reference evidence="3" key="1">
    <citation type="submission" date="2022-07" db="EMBL/GenBank/DDBJ databases">
        <title>Genome Sequence of Leucocoprinus birnbaumii.</title>
        <authorList>
            <person name="Buettner E."/>
        </authorList>
    </citation>
    <scope>NUCLEOTIDE SEQUENCE</scope>
    <source>
        <strain evidence="3">VT141</strain>
    </source>
</reference>
<feature type="transmembrane region" description="Helical" evidence="1">
    <location>
        <begin position="45"/>
        <end position="70"/>
    </location>
</feature>
<protein>
    <recommendedName>
        <fullName evidence="2">DUF6534 domain-containing protein</fullName>
    </recommendedName>
</protein>
<proteinExistence type="predicted"/>
<accession>A0AAD5YTL2</accession>
<name>A0AAD5YTL2_9AGAR</name>
<dbReference type="AlphaFoldDB" id="A0AAD5YTL2"/>
<comment type="caution">
    <text evidence="3">The sequence shown here is derived from an EMBL/GenBank/DDBJ whole genome shotgun (WGS) entry which is preliminary data.</text>
</comment>
<evidence type="ECO:0000259" key="2">
    <source>
        <dbReference type="Pfam" id="PF20152"/>
    </source>
</evidence>
<sequence>MWRFAERQHLALLAFLPYSISAVFNIIYIRGMFKYSCYPALNTNNTWIIICYSFKILTDGIIAGSMSWLLHSRSRGIQGSSMIRVIRELTYWSVSTGLLLWVSTLFHLLTYILLPTTYVGPGSYLTRSRIYFIAMMAVVNDRKRYREAIEPEMISIRLPNTTFQVEVSSPGSQFWRSMAEGSRGPECDSSQCSHYHSVLRSR</sequence>
<feature type="transmembrane region" description="Helical" evidence="1">
    <location>
        <begin position="12"/>
        <end position="33"/>
    </location>
</feature>
<gene>
    <name evidence="3" type="ORF">NP233_g8595</name>
</gene>
<dbReference type="InterPro" id="IPR045339">
    <property type="entry name" value="DUF6534"/>
</dbReference>
<feature type="transmembrane region" description="Helical" evidence="1">
    <location>
        <begin position="91"/>
        <end position="112"/>
    </location>
</feature>
<evidence type="ECO:0000256" key="1">
    <source>
        <dbReference type="SAM" id="Phobius"/>
    </source>
</evidence>
<feature type="transmembrane region" description="Helical" evidence="1">
    <location>
        <begin position="118"/>
        <end position="139"/>
    </location>
</feature>
<keyword evidence="1" id="KW-0472">Membrane</keyword>
<keyword evidence="1" id="KW-1133">Transmembrane helix</keyword>
<organism evidence="3 4">
    <name type="scientific">Leucocoprinus birnbaumii</name>
    <dbReference type="NCBI Taxonomy" id="56174"/>
    <lineage>
        <taxon>Eukaryota</taxon>
        <taxon>Fungi</taxon>
        <taxon>Dikarya</taxon>
        <taxon>Basidiomycota</taxon>
        <taxon>Agaricomycotina</taxon>
        <taxon>Agaricomycetes</taxon>
        <taxon>Agaricomycetidae</taxon>
        <taxon>Agaricales</taxon>
        <taxon>Agaricineae</taxon>
        <taxon>Agaricaceae</taxon>
        <taxon>Leucocoprinus</taxon>
    </lineage>
</organism>
<dbReference type="Proteomes" id="UP001213000">
    <property type="component" value="Unassembled WGS sequence"/>
</dbReference>
<dbReference type="Pfam" id="PF20152">
    <property type="entry name" value="DUF6534"/>
    <property type="match status" value="1"/>
</dbReference>
<evidence type="ECO:0000313" key="3">
    <source>
        <dbReference type="EMBL" id="KAJ3563983.1"/>
    </source>
</evidence>
<evidence type="ECO:0000313" key="4">
    <source>
        <dbReference type="Proteomes" id="UP001213000"/>
    </source>
</evidence>
<keyword evidence="1" id="KW-0812">Transmembrane</keyword>
<feature type="domain" description="DUF6534" evidence="2">
    <location>
        <begin position="56"/>
        <end position="144"/>
    </location>
</feature>
<dbReference type="EMBL" id="JANIEX010000705">
    <property type="protein sequence ID" value="KAJ3563983.1"/>
    <property type="molecule type" value="Genomic_DNA"/>
</dbReference>
<keyword evidence="4" id="KW-1185">Reference proteome</keyword>